<name>A0A5N6LUF4_9ASTR</name>
<evidence type="ECO:0000313" key="3">
    <source>
        <dbReference type="Proteomes" id="UP000326396"/>
    </source>
</evidence>
<dbReference type="EMBL" id="SZYD01000018">
    <property type="protein sequence ID" value="KAD2805213.1"/>
    <property type="molecule type" value="Genomic_DNA"/>
</dbReference>
<evidence type="ECO:0000256" key="1">
    <source>
        <dbReference type="SAM" id="MobiDB-lite"/>
    </source>
</evidence>
<dbReference type="Proteomes" id="UP000326396">
    <property type="component" value="Linkage Group LG8"/>
</dbReference>
<gene>
    <name evidence="2" type="ORF">E3N88_38590</name>
</gene>
<feature type="compositionally biased region" description="Low complexity" evidence="1">
    <location>
        <begin position="1"/>
        <end position="16"/>
    </location>
</feature>
<proteinExistence type="predicted"/>
<organism evidence="2 3">
    <name type="scientific">Mikania micrantha</name>
    <name type="common">bitter vine</name>
    <dbReference type="NCBI Taxonomy" id="192012"/>
    <lineage>
        <taxon>Eukaryota</taxon>
        <taxon>Viridiplantae</taxon>
        <taxon>Streptophyta</taxon>
        <taxon>Embryophyta</taxon>
        <taxon>Tracheophyta</taxon>
        <taxon>Spermatophyta</taxon>
        <taxon>Magnoliopsida</taxon>
        <taxon>eudicotyledons</taxon>
        <taxon>Gunneridae</taxon>
        <taxon>Pentapetalae</taxon>
        <taxon>asterids</taxon>
        <taxon>campanulids</taxon>
        <taxon>Asterales</taxon>
        <taxon>Asteraceae</taxon>
        <taxon>Asteroideae</taxon>
        <taxon>Heliantheae alliance</taxon>
        <taxon>Eupatorieae</taxon>
        <taxon>Mikania</taxon>
    </lineage>
</organism>
<feature type="region of interest" description="Disordered" evidence="1">
    <location>
        <begin position="1"/>
        <end position="35"/>
    </location>
</feature>
<evidence type="ECO:0000313" key="2">
    <source>
        <dbReference type="EMBL" id="KAD2805213.1"/>
    </source>
</evidence>
<sequence>MSSQPTVPNPTVFNPTVDHRRPHLPPHLRSSPSTYRTLGGFYDGGGAGLWRSNDLGQWRRRPRRWRSNEEEETAIEPGFATRAVEEETATVEEETVTRAVEEGGSSGRRERV</sequence>
<accession>A0A5N6LUF4</accession>
<dbReference type="AlphaFoldDB" id="A0A5N6LUF4"/>
<keyword evidence="3" id="KW-1185">Reference proteome</keyword>
<feature type="compositionally biased region" description="Basic and acidic residues" evidence="1">
    <location>
        <begin position="95"/>
        <end position="112"/>
    </location>
</feature>
<reference evidence="2 3" key="1">
    <citation type="submission" date="2019-05" db="EMBL/GenBank/DDBJ databases">
        <title>Mikania micrantha, genome provides insights into the molecular mechanism of rapid growth.</title>
        <authorList>
            <person name="Liu B."/>
        </authorList>
    </citation>
    <scope>NUCLEOTIDE SEQUENCE [LARGE SCALE GENOMIC DNA]</scope>
    <source>
        <strain evidence="2">NLD-2019</strain>
        <tissue evidence="2">Leaf</tissue>
    </source>
</reference>
<feature type="region of interest" description="Disordered" evidence="1">
    <location>
        <begin position="85"/>
        <end position="112"/>
    </location>
</feature>
<protein>
    <submittedName>
        <fullName evidence="2">Uncharacterized protein</fullName>
    </submittedName>
</protein>
<comment type="caution">
    <text evidence="2">The sequence shown here is derived from an EMBL/GenBank/DDBJ whole genome shotgun (WGS) entry which is preliminary data.</text>
</comment>